<keyword evidence="2" id="KW-1185">Reference proteome</keyword>
<organism evidence="1 2">
    <name type="scientific">Thalassospira permensis NBRC 106175</name>
    <dbReference type="NCBI Taxonomy" id="1353532"/>
    <lineage>
        <taxon>Bacteria</taxon>
        <taxon>Pseudomonadati</taxon>
        <taxon>Pseudomonadota</taxon>
        <taxon>Alphaproteobacteria</taxon>
        <taxon>Rhodospirillales</taxon>
        <taxon>Thalassospiraceae</taxon>
        <taxon>Thalassospira</taxon>
    </lineage>
</organism>
<name>A0ABR4TLS8_9PROT</name>
<reference evidence="1 2" key="1">
    <citation type="submission" date="2013-07" db="EMBL/GenBank/DDBJ databases">
        <title>Thalassospira permensis NBRC 106175 Genome Sequencing.</title>
        <authorList>
            <person name="Lai Q."/>
            <person name="Shao Z."/>
        </authorList>
    </citation>
    <scope>NUCLEOTIDE SEQUENCE [LARGE SCALE GENOMIC DNA]</scope>
    <source>
        <strain evidence="1 2">NBRC 106175</strain>
    </source>
</reference>
<sequence>MEILYFHANTAQQLFVIKGIIEFHRKKKRLHQRVQPLRNPVT</sequence>
<evidence type="ECO:0000313" key="1">
    <source>
        <dbReference type="EMBL" id="KEO55355.1"/>
    </source>
</evidence>
<evidence type="ECO:0000313" key="2">
    <source>
        <dbReference type="Proteomes" id="UP000027463"/>
    </source>
</evidence>
<accession>A0ABR4TLS8</accession>
<protein>
    <submittedName>
        <fullName evidence="1">Uncharacterized protein</fullName>
    </submittedName>
</protein>
<comment type="caution">
    <text evidence="1">The sequence shown here is derived from an EMBL/GenBank/DDBJ whole genome shotgun (WGS) entry which is preliminary data.</text>
</comment>
<gene>
    <name evidence="1" type="ORF">SMB34_19490</name>
</gene>
<dbReference type="EMBL" id="AUNC01000024">
    <property type="protein sequence ID" value="KEO55355.1"/>
    <property type="molecule type" value="Genomic_DNA"/>
</dbReference>
<proteinExistence type="predicted"/>
<dbReference type="Proteomes" id="UP000027463">
    <property type="component" value="Unassembled WGS sequence"/>
</dbReference>